<sequence>MTLYKYKAKNKEGEVYERTLEAKNRFDLYAVIREEGGSVVSIREVRNFAAFISLGHMFGSIKTHQKITFAKNLGLMMKAGLPMIRAFSVMGKQSKSKTFKKLLSNLETDISHGKTLSESLGKRPEVFSRLFVSMIKAGEESGNVSGSLGIVSSQMEKSYLLAKKVRGALIYPTVIILVMIVIAILLLIFMVPTLTATFEGLGVELPLSTRILIHSSNFLVGHTLAVLVGIMLLVFSAILFLRTRIGRHLVDNVSVRIPVIGGMIKEFESARATRTLSSLLSSGVEIIVALDVTIDVLQNHLYKDVLRKVRMAVEKGEPMSAVFIGHDHLYPVFVGEMVSVGEEIGKISDMLMSVANYYEEEVDQKTKDLSTIIEPVLMIIIGIVVGIFAISMLAPTYSLVDYI</sequence>
<comment type="similarity">
    <text evidence="2">Belongs to the GSP F family.</text>
</comment>
<feature type="domain" description="Type II secretion system protein GspF" evidence="8">
    <location>
        <begin position="273"/>
        <end position="395"/>
    </location>
</feature>
<evidence type="ECO:0000256" key="5">
    <source>
        <dbReference type="ARBA" id="ARBA00022989"/>
    </source>
</evidence>
<keyword evidence="4 7" id="KW-0812">Transmembrane</keyword>
<dbReference type="PRINTS" id="PR00812">
    <property type="entry name" value="BCTERIALGSPF"/>
</dbReference>
<proteinExistence type="inferred from homology"/>
<dbReference type="EMBL" id="MHVI01000028">
    <property type="protein sequence ID" value="OHA90868.1"/>
    <property type="molecule type" value="Genomic_DNA"/>
</dbReference>
<dbReference type="PANTHER" id="PTHR30012:SF0">
    <property type="entry name" value="TYPE II SECRETION SYSTEM PROTEIN F-RELATED"/>
    <property type="match status" value="1"/>
</dbReference>
<evidence type="ECO:0000256" key="3">
    <source>
        <dbReference type="ARBA" id="ARBA00022475"/>
    </source>
</evidence>
<dbReference type="PANTHER" id="PTHR30012">
    <property type="entry name" value="GENERAL SECRETION PATHWAY PROTEIN"/>
    <property type="match status" value="1"/>
</dbReference>
<keyword evidence="3" id="KW-1003">Cell membrane</keyword>
<feature type="transmembrane region" description="Helical" evidence="7">
    <location>
        <begin position="218"/>
        <end position="241"/>
    </location>
</feature>
<dbReference type="InterPro" id="IPR003004">
    <property type="entry name" value="GspF/PilC"/>
</dbReference>
<accession>A0A1G2T1H0</accession>
<organism evidence="9 10">
    <name type="scientific">Candidatus Zambryskibacteria bacterium RIFCSPHIGHO2_01_FULL_46_30</name>
    <dbReference type="NCBI Taxonomy" id="1802739"/>
    <lineage>
        <taxon>Bacteria</taxon>
        <taxon>Candidatus Zambryskiibacteriota</taxon>
    </lineage>
</organism>
<evidence type="ECO:0000256" key="7">
    <source>
        <dbReference type="SAM" id="Phobius"/>
    </source>
</evidence>
<dbReference type="AlphaFoldDB" id="A0A1G2T1H0"/>
<evidence type="ECO:0000256" key="4">
    <source>
        <dbReference type="ARBA" id="ARBA00022692"/>
    </source>
</evidence>
<protein>
    <recommendedName>
        <fullName evidence="8">Type II secretion system protein GspF domain-containing protein</fullName>
    </recommendedName>
</protein>
<feature type="domain" description="Type II secretion system protein GspF" evidence="8">
    <location>
        <begin position="69"/>
        <end position="192"/>
    </location>
</feature>
<evidence type="ECO:0000259" key="8">
    <source>
        <dbReference type="Pfam" id="PF00482"/>
    </source>
</evidence>
<dbReference type="Pfam" id="PF00482">
    <property type="entry name" value="T2SSF"/>
    <property type="match status" value="2"/>
</dbReference>
<reference evidence="9 10" key="1">
    <citation type="journal article" date="2016" name="Nat. Commun.">
        <title>Thousands of microbial genomes shed light on interconnected biogeochemical processes in an aquifer system.</title>
        <authorList>
            <person name="Anantharaman K."/>
            <person name="Brown C.T."/>
            <person name="Hug L.A."/>
            <person name="Sharon I."/>
            <person name="Castelle C.J."/>
            <person name="Probst A.J."/>
            <person name="Thomas B.C."/>
            <person name="Singh A."/>
            <person name="Wilkins M.J."/>
            <person name="Karaoz U."/>
            <person name="Brodie E.L."/>
            <person name="Williams K.H."/>
            <person name="Hubbard S.S."/>
            <person name="Banfield J.F."/>
        </authorList>
    </citation>
    <scope>NUCLEOTIDE SEQUENCE [LARGE SCALE GENOMIC DNA]</scope>
</reference>
<evidence type="ECO:0000313" key="10">
    <source>
        <dbReference type="Proteomes" id="UP000177746"/>
    </source>
</evidence>
<evidence type="ECO:0000256" key="2">
    <source>
        <dbReference type="ARBA" id="ARBA00005745"/>
    </source>
</evidence>
<dbReference type="GO" id="GO:0005886">
    <property type="term" value="C:plasma membrane"/>
    <property type="evidence" value="ECO:0007669"/>
    <property type="project" value="UniProtKB-SubCell"/>
</dbReference>
<evidence type="ECO:0000256" key="6">
    <source>
        <dbReference type="ARBA" id="ARBA00023136"/>
    </source>
</evidence>
<dbReference type="Gene3D" id="1.20.81.30">
    <property type="entry name" value="Type II secretion system (T2SS), domain F"/>
    <property type="match status" value="2"/>
</dbReference>
<gene>
    <name evidence="9" type="ORF">A2665_00025</name>
</gene>
<keyword evidence="6 7" id="KW-0472">Membrane</keyword>
<dbReference type="InterPro" id="IPR042094">
    <property type="entry name" value="T2SS_GspF_sf"/>
</dbReference>
<evidence type="ECO:0000313" key="9">
    <source>
        <dbReference type="EMBL" id="OHA90868.1"/>
    </source>
</evidence>
<name>A0A1G2T1H0_9BACT</name>
<comment type="subcellular location">
    <subcellularLocation>
        <location evidence="1">Cell membrane</location>
        <topology evidence="1">Multi-pass membrane protein</topology>
    </subcellularLocation>
</comment>
<dbReference type="InterPro" id="IPR018076">
    <property type="entry name" value="T2SS_GspF_dom"/>
</dbReference>
<comment type="caution">
    <text evidence="9">The sequence shown here is derived from an EMBL/GenBank/DDBJ whole genome shotgun (WGS) entry which is preliminary data.</text>
</comment>
<evidence type="ECO:0000256" key="1">
    <source>
        <dbReference type="ARBA" id="ARBA00004651"/>
    </source>
</evidence>
<dbReference type="Proteomes" id="UP000177746">
    <property type="component" value="Unassembled WGS sequence"/>
</dbReference>
<feature type="transmembrane region" description="Helical" evidence="7">
    <location>
        <begin position="376"/>
        <end position="400"/>
    </location>
</feature>
<keyword evidence="5 7" id="KW-1133">Transmembrane helix</keyword>
<feature type="transmembrane region" description="Helical" evidence="7">
    <location>
        <begin position="169"/>
        <end position="198"/>
    </location>
</feature>